<evidence type="ECO:0000256" key="8">
    <source>
        <dbReference type="ARBA" id="ARBA00022960"/>
    </source>
</evidence>
<evidence type="ECO:0000256" key="14">
    <source>
        <dbReference type="ARBA" id="ARBA00032707"/>
    </source>
</evidence>
<evidence type="ECO:0000256" key="5">
    <source>
        <dbReference type="ARBA" id="ARBA00022475"/>
    </source>
</evidence>
<reference evidence="18 19" key="2">
    <citation type="submission" date="2019-08" db="EMBL/GenBank/DDBJ databases">
        <title>Jejuicoccus antrihumi gen. nov., sp. nov., a new member of the family Dermacoccaceae isolated from a cave.</title>
        <authorList>
            <person name="Schumann P."/>
            <person name="Kim I.S."/>
        </authorList>
    </citation>
    <scope>NUCLEOTIDE SEQUENCE [LARGE SCALE GENOMIC DNA]</scope>
    <source>
        <strain evidence="18 19">C5-26</strain>
    </source>
</reference>
<evidence type="ECO:0000256" key="17">
    <source>
        <dbReference type="SAM" id="Phobius"/>
    </source>
</evidence>
<keyword evidence="12" id="KW-0046">Antibiotic resistance</keyword>
<dbReference type="GO" id="GO:0071555">
    <property type="term" value="P:cell wall organization"/>
    <property type="evidence" value="ECO:0007669"/>
    <property type="project" value="UniProtKB-KW"/>
</dbReference>
<keyword evidence="7" id="KW-0378">Hydrolase</keyword>
<dbReference type="InterPro" id="IPR003824">
    <property type="entry name" value="UppP"/>
</dbReference>
<reference evidence="18 19" key="1">
    <citation type="submission" date="2019-05" db="EMBL/GenBank/DDBJ databases">
        <authorList>
            <person name="Lee S.D."/>
        </authorList>
    </citation>
    <scope>NUCLEOTIDE SEQUENCE [LARGE SCALE GENOMIC DNA]</scope>
    <source>
        <strain evidence="18 19">C5-26</strain>
    </source>
</reference>
<evidence type="ECO:0000256" key="10">
    <source>
        <dbReference type="ARBA" id="ARBA00022989"/>
    </source>
</evidence>
<comment type="catalytic activity">
    <reaction evidence="16">
        <text>di-trans,octa-cis-undecaprenyl diphosphate + H2O = di-trans,octa-cis-undecaprenyl phosphate + phosphate + H(+)</text>
        <dbReference type="Rhea" id="RHEA:28094"/>
        <dbReference type="ChEBI" id="CHEBI:15377"/>
        <dbReference type="ChEBI" id="CHEBI:15378"/>
        <dbReference type="ChEBI" id="CHEBI:43474"/>
        <dbReference type="ChEBI" id="CHEBI:58405"/>
        <dbReference type="ChEBI" id="CHEBI:60392"/>
        <dbReference type="EC" id="3.6.1.27"/>
    </reaction>
</comment>
<evidence type="ECO:0000256" key="16">
    <source>
        <dbReference type="ARBA" id="ARBA00047594"/>
    </source>
</evidence>
<dbReference type="OrthoDB" id="9808289at2"/>
<name>A0A563E5E3_9MICO</name>
<dbReference type="GO" id="GO:0009252">
    <property type="term" value="P:peptidoglycan biosynthetic process"/>
    <property type="evidence" value="ECO:0007669"/>
    <property type="project" value="UniProtKB-KW"/>
</dbReference>
<evidence type="ECO:0000256" key="11">
    <source>
        <dbReference type="ARBA" id="ARBA00023136"/>
    </source>
</evidence>
<comment type="subcellular location">
    <subcellularLocation>
        <location evidence="1">Cell membrane</location>
        <topology evidence="1">Multi-pass membrane protein</topology>
    </subcellularLocation>
</comment>
<keyword evidence="5" id="KW-1003">Cell membrane</keyword>
<dbReference type="Pfam" id="PF02673">
    <property type="entry name" value="BacA"/>
    <property type="match status" value="1"/>
</dbReference>
<evidence type="ECO:0000256" key="4">
    <source>
        <dbReference type="ARBA" id="ARBA00021581"/>
    </source>
</evidence>
<evidence type="ECO:0000313" key="18">
    <source>
        <dbReference type="EMBL" id="TWP37645.1"/>
    </source>
</evidence>
<keyword evidence="9" id="KW-0573">Peptidoglycan synthesis</keyword>
<evidence type="ECO:0000256" key="6">
    <source>
        <dbReference type="ARBA" id="ARBA00022692"/>
    </source>
</evidence>
<evidence type="ECO:0000256" key="2">
    <source>
        <dbReference type="ARBA" id="ARBA00010621"/>
    </source>
</evidence>
<dbReference type="GO" id="GO:0046677">
    <property type="term" value="P:response to antibiotic"/>
    <property type="evidence" value="ECO:0007669"/>
    <property type="project" value="UniProtKB-KW"/>
</dbReference>
<evidence type="ECO:0000256" key="9">
    <source>
        <dbReference type="ARBA" id="ARBA00022984"/>
    </source>
</evidence>
<organism evidence="18 19">
    <name type="scientific">Leekyejoonella antrihumi</name>
    <dbReference type="NCBI Taxonomy" id="1660198"/>
    <lineage>
        <taxon>Bacteria</taxon>
        <taxon>Bacillati</taxon>
        <taxon>Actinomycetota</taxon>
        <taxon>Actinomycetes</taxon>
        <taxon>Micrococcales</taxon>
        <taxon>Dermacoccaceae</taxon>
        <taxon>Leekyejoonella</taxon>
    </lineage>
</organism>
<keyword evidence="13" id="KW-0961">Cell wall biogenesis/degradation</keyword>
<dbReference type="RefSeq" id="WP_146315712.1">
    <property type="nucleotide sequence ID" value="NZ_VCQV01000005.1"/>
</dbReference>
<evidence type="ECO:0000256" key="13">
    <source>
        <dbReference type="ARBA" id="ARBA00023316"/>
    </source>
</evidence>
<dbReference type="GO" id="GO:0005886">
    <property type="term" value="C:plasma membrane"/>
    <property type="evidence" value="ECO:0007669"/>
    <property type="project" value="UniProtKB-SubCell"/>
</dbReference>
<accession>A0A563E5E3</accession>
<dbReference type="EC" id="3.6.1.27" evidence="3"/>
<evidence type="ECO:0000256" key="3">
    <source>
        <dbReference type="ARBA" id="ARBA00012374"/>
    </source>
</evidence>
<dbReference type="GO" id="GO:0050380">
    <property type="term" value="F:undecaprenyl-diphosphatase activity"/>
    <property type="evidence" value="ECO:0007669"/>
    <property type="project" value="UniProtKB-EC"/>
</dbReference>
<comment type="caution">
    <text evidence="18">The sequence shown here is derived from an EMBL/GenBank/DDBJ whole genome shotgun (WGS) entry which is preliminary data.</text>
</comment>
<feature type="transmembrane region" description="Helical" evidence="17">
    <location>
        <begin position="16"/>
        <end position="35"/>
    </location>
</feature>
<evidence type="ECO:0000256" key="1">
    <source>
        <dbReference type="ARBA" id="ARBA00004651"/>
    </source>
</evidence>
<protein>
    <recommendedName>
        <fullName evidence="4">Undecaprenyl-diphosphatase</fullName>
        <ecNumber evidence="3">3.6.1.27</ecNumber>
    </recommendedName>
    <alternativeName>
        <fullName evidence="15">Bacitracin resistance protein</fullName>
    </alternativeName>
    <alternativeName>
        <fullName evidence="14">Undecaprenyl pyrophosphate phosphatase</fullName>
    </alternativeName>
</protein>
<dbReference type="AlphaFoldDB" id="A0A563E5E3"/>
<sequence>MTRCARYFEGTPWGEIAVATVLACAIGYAVIARFLRYISTHDFRPFVYYRIGLALAVFGMRGTGVVTAS</sequence>
<keyword evidence="8" id="KW-0133">Cell shape</keyword>
<proteinExistence type="inferred from homology"/>
<gene>
    <name evidence="18" type="ORF">FGL98_05400</name>
</gene>
<feature type="transmembrane region" description="Helical" evidence="17">
    <location>
        <begin position="47"/>
        <end position="68"/>
    </location>
</feature>
<dbReference type="Proteomes" id="UP000320244">
    <property type="component" value="Unassembled WGS sequence"/>
</dbReference>
<dbReference type="GO" id="GO:0008360">
    <property type="term" value="P:regulation of cell shape"/>
    <property type="evidence" value="ECO:0007669"/>
    <property type="project" value="UniProtKB-KW"/>
</dbReference>
<evidence type="ECO:0000256" key="12">
    <source>
        <dbReference type="ARBA" id="ARBA00023251"/>
    </source>
</evidence>
<evidence type="ECO:0000256" key="7">
    <source>
        <dbReference type="ARBA" id="ARBA00022801"/>
    </source>
</evidence>
<evidence type="ECO:0000256" key="15">
    <source>
        <dbReference type="ARBA" id="ARBA00032932"/>
    </source>
</evidence>
<comment type="similarity">
    <text evidence="2">Belongs to the UppP family.</text>
</comment>
<keyword evidence="19" id="KW-1185">Reference proteome</keyword>
<evidence type="ECO:0000313" key="19">
    <source>
        <dbReference type="Proteomes" id="UP000320244"/>
    </source>
</evidence>
<keyword evidence="6 17" id="KW-0812">Transmembrane</keyword>
<keyword evidence="11 17" id="KW-0472">Membrane</keyword>
<dbReference type="EMBL" id="VCQV01000005">
    <property type="protein sequence ID" value="TWP37645.1"/>
    <property type="molecule type" value="Genomic_DNA"/>
</dbReference>
<keyword evidence="10 17" id="KW-1133">Transmembrane helix</keyword>